<reference evidence="12" key="1">
    <citation type="submission" date="2025-08" db="UniProtKB">
        <authorList>
            <consortium name="Ensembl"/>
        </authorList>
    </citation>
    <scope>IDENTIFICATION</scope>
</reference>
<evidence type="ECO:0000256" key="3">
    <source>
        <dbReference type="ARBA" id="ARBA00022676"/>
    </source>
</evidence>
<evidence type="ECO:0000256" key="2">
    <source>
        <dbReference type="ARBA" id="ARBA00008661"/>
    </source>
</evidence>
<evidence type="ECO:0000256" key="1">
    <source>
        <dbReference type="ARBA" id="ARBA00004606"/>
    </source>
</evidence>
<name>A0A672P8R9_SINGR</name>
<keyword evidence="13" id="KW-1185">Reference proteome</keyword>
<feature type="compositionally biased region" description="Basic and acidic residues" evidence="10">
    <location>
        <begin position="82"/>
        <end position="96"/>
    </location>
</feature>
<dbReference type="InParanoid" id="A0A672P8R9"/>
<dbReference type="Gene3D" id="3.90.550.50">
    <property type="match status" value="2"/>
</dbReference>
<accession>A0A672P8R9</accession>
<feature type="region of interest" description="Disordered" evidence="10">
    <location>
        <begin position="35"/>
        <end position="106"/>
    </location>
</feature>
<dbReference type="Ensembl" id="ENSSGRT00000061242.1">
    <property type="protein sequence ID" value="ENSSGRP00000057368.1"/>
    <property type="gene ID" value="ENSSGRG00000029985.1"/>
</dbReference>
<comment type="similarity">
    <text evidence="2">Belongs to the glycosyltransferase 31 family.</text>
</comment>
<evidence type="ECO:0000313" key="12">
    <source>
        <dbReference type="Ensembl" id="ENSSGRP00000057368.1"/>
    </source>
</evidence>
<evidence type="ECO:0000313" key="13">
    <source>
        <dbReference type="Proteomes" id="UP000472262"/>
    </source>
</evidence>
<dbReference type="PANTHER" id="PTHR10811">
    <property type="entry name" value="FRINGE-RELATED"/>
    <property type="match status" value="1"/>
</dbReference>
<dbReference type="OMA" id="EDHTRNI"/>
<dbReference type="InterPro" id="IPR003378">
    <property type="entry name" value="Fringe-like_glycosylTrfase"/>
</dbReference>
<feature type="domain" description="Fringe-like glycosyltransferase" evidence="11">
    <location>
        <begin position="108"/>
        <end position="136"/>
    </location>
</feature>
<evidence type="ECO:0000256" key="8">
    <source>
        <dbReference type="ARBA" id="ARBA00023136"/>
    </source>
</evidence>
<evidence type="ECO:0000256" key="5">
    <source>
        <dbReference type="ARBA" id="ARBA00022692"/>
    </source>
</evidence>
<evidence type="ECO:0000256" key="10">
    <source>
        <dbReference type="SAM" id="MobiDB-lite"/>
    </source>
</evidence>
<keyword evidence="4" id="KW-0808">Transferase</keyword>
<keyword evidence="6" id="KW-0735">Signal-anchor</keyword>
<evidence type="ECO:0000256" key="6">
    <source>
        <dbReference type="ARBA" id="ARBA00022968"/>
    </source>
</evidence>
<comment type="subcellular location">
    <subcellularLocation>
        <location evidence="9">Endomembrane system</location>
        <topology evidence="9">Single-pass membrane protein</topology>
    </subcellularLocation>
    <subcellularLocation>
        <location evidence="1">Membrane</location>
        <topology evidence="1">Single-pass type II membrane protein</topology>
    </subcellularLocation>
</comment>
<organism evidence="12 13">
    <name type="scientific">Sinocyclocheilus grahami</name>
    <name type="common">Dianchi golden-line fish</name>
    <name type="synonym">Barbus grahami</name>
    <dbReference type="NCBI Taxonomy" id="75366"/>
    <lineage>
        <taxon>Eukaryota</taxon>
        <taxon>Metazoa</taxon>
        <taxon>Chordata</taxon>
        <taxon>Craniata</taxon>
        <taxon>Vertebrata</taxon>
        <taxon>Euteleostomi</taxon>
        <taxon>Actinopterygii</taxon>
        <taxon>Neopterygii</taxon>
        <taxon>Teleostei</taxon>
        <taxon>Ostariophysi</taxon>
        <taxon>Cypriniformes</taxon>
        <taxon>Cyprinidae</taxon>
        <taxon>Cyprininae</taxon>
        <taxon>Sinocyclocheilus</taxon>
    </lineage>
</organism>
<dbReference type="GO" id="GO:0016757">
    <property type="term" value="F:glycosyltransferase activity"/>
    <property type="evidence" value="ECO:0007669"/>
    <property type="project" value="UniProtKB-KW"/>
</dbReference>
<dbReference type="AlphaFoldDB" id="A0A672P8R9"/>
<gene>
    <name evidence="12" type="primary">rfng</name>
</gene>
<dbReference type="Pfam" id="PF02434">
    <property type="entry name" value="Fringe"/>
    <property type="match status" value="2"/>
</dbReference>
<keyword evidence="8" id="KW-0472">Membrane</keyword>
<evidence type="ECO:0000256" key="4">
    <source>
        <dbReference type="ARBA" id="ARBA00022679"/>
    </source>
</evidence>
<proteinExistence type="inferred from homology"/>
<dbReference type="GO" id="GO:0012505">
    <property type="term" value="C:endomembrane system"/>
    <property type="evidence" value="ECO:0007669"/>
    <property type="project" value="UniProtKB-SubCell"/>
</dbReference>
<evidence type="ECO:0000259" key="11">
    <source>
        <dbReference type="Pfam" id="PF02434"/>
    </source>
</evidence>
<protein>
    <submittedName>
        <fullName evidence="12">Beta-1,3-N-acetylglucosaminyltransferase radical fringe-like</fullName>
    </submittedName>
</protein>
<reference evidence="12" key="2">
    <citation type="submission" date="2025-09" db="UniProtKB">
        <authorList>
            <consortium name="Ensembl"/>
        </authorList>
    </citation>
    <scope>IDENTIFICATION</scope>
</reference>
<evidence type="ECO:0000256" key="9">
    <source>
        <dbReference type="ARBA" id="ARBA00037847"/>
    </source>
</evidence>
<sequence>MHLSHVGTNKICFLLSLAFCALLVLLIPSLQPLQRQKDLPQPRPRTRPAGAGRRHDLYRNPGQGSDDDKDGSFIHPLPPRGQPEDPQRMLEGDAAHARSPGSRSKDSLDLRDIFIAVKTTRKYHKSRLQLLSQTWSIILPSTRGKTPNTFFLILLTMDATIFNIILNRLGNEAVVSCVLFCRWFCHMDDDNYVILPSLLELLSSYSHTQDVYLGRPSLDHPIEAAERVKSDGSFWFATGGAGFCISRGLALKMSPWASLGNFITTAEKIRLPDDCTVGYIIEALLEVPLTHTGLFHSHLENLQRLPTDNILQQVTLSYGGFENRRNVVSVGGAFSLAEDPTRFKTVHCLLYPDTEWCPHKTRH</sequence>
<keyword evidence="7" id="KW-1133">Transmembrane helix</keyword>
<feature type="domain" description="Fringe-like glycosyltransferase" evidence="11">
    <location>
        <begin position="182"/>
        <end position="342"/>
    </location>
</feature>
<evidence type="ECO:0000256" key="7">
    <source>
        <dbReference type="ARBA" id="ARBA00022989"/>
    </source>
</evidence>
<dbReference type="GO" id="GO:0016020">
    <property type="term" value="C:membrane"/>
    <property type="evidence" value="ECO:0007669"/>
    <property type="project" value="UniProtKB-SubCell"/>
</dbReference>
<dbReference type="Proteomes" id="UP000472262">
    <property type="component" value="Unassembled WGS sequence"/>
</dbReference>
<dbReference type="FunCoup" id="A0A672P8R9">
    <property type="interactions" value="499"/>
</dbReference>
<keyword evidence="3" id="KW-0328">Glycosyltransferase</keyword>
<keyword evidence="5" id="KW-0812">Transmembrane</keyword>